<organism evidence="3">
    <name type="scientific">Tanacetum cinerariifolium</name>
    <name type="common">Dalmatian daisy</name>
    <name type="synonym">Chrysanthemum cinerariifolium</name>
    <dbReference type="NCBI Taxonomy" id="118510"/>
    <lineage>
        <taxon>Eukaryota</taxon>
        <taxon>Viridiplantae</taxon>
        <taxon>Streptophyta</taxon>
        <taxon>Embryophyta</taxon>
        <taxon>Tracheophyta</taxon>
        <taxon>Spermatophyta</taxon>
        <taxon>Magnoliopsida</taxon>
        <taxon>eudicotyledons</taxon>
        <taxon>Gunneridae</taxon>
        <taxon>Pentapetalae</taxon>
        <taxon>asterids</taxon>
        <taxon>campanulids</taxon>
        <taxon>Asterales</taxon>
        <taxon>Asteraceae</taxon>
        <taxon>Asteroideae</taxon>
        <taxon>Anthemideae</taxon>
        <taxon>Anthemidinae</taxon>
        <taxon>Tanacetum</taxon>
    </lineage>
</organism>
<feature type="compositionally biased region" description="Low complexity" evidence="2">
    <location>
        <begin position="467"/>
        <end position="479"/>
    </location>
</feature>
<gene>
    <name evidence="3" type="ORF">Tci_055572</name>
</gene>
<feature type="coiled-coil region" evidence="1">
    <location>
        <begin position="499"/>
        <end position="526"/>
    </location>
</feature>
<feature type="region of interest" description="Disordered" evidence="2">
    <location>
        <begin position="209"/>
        <end position="371"/>
    </location>
</feature>
<feature type="region of interest" description="Disordered" evidence="2">
    <location>
        <begin position="446"/>
        <end position="491"/>
    </location>
</feature>
<comment type="caution">
    <text evidence="3">The sequence shown here is derived from an EMBL/GenBank/DDBJ whole genome shotgun (WGS) entry which is preliminary data.</text>
</comment>
<dbReference type="CDD" id="cd09272">
    <property type="entry name" value="RNase_HI_RT_Ty1"/>
    <property type="match status" value="1"/>
</dbReference>
<sequence length="1117" mass="125510">MRSQLTDYGFDFNKIPLYCDNLSAIALCFNNVQHSRSKHIDIRHHFIREQVERGVVELYFVTTDYQLADIFTKALPRQQFEFILPRLDTMADMTAPTGQALTMAPPVCTNDQIMPRIRWVQTGYLKFSTKGTKREVYRMPIPDSLITADLREASYYQEYLANVVKHRWFLAGEPARLTPDETFKGQARPDPGDAEAKVQSISSLVVHAGSDQAEEVPAVEPRVADEEADYQKAESLKTAHAVHHGPLPPVVIREPESGKYQPPPKVPGKGKAKVTEEQVAHDLLNSEEESKKVLTEASKGGNDDVQTGPNPDVQDEGQKEIDADTLDEGQAGSNPDERSEGQAGPDPGITGNEEQSIPNPVVHAGSDREHMDLDVTKASPQPSMEQLDEGFLATAYPKIQESLKRAVEEQVLLEEPASSSGTLSSLHHLSKDISFGDQFFSDKPLDVDKNTETKPVSPKEHQQFKATTTDTTTTTTTTTVPPPQAQQQSTSEAMMVKRIGELEHILANLIQVNKNIEERLDKHGARLYTLEQLEIPQQVSIAISKVVTDVVDWAMQAPLRNRFRDLPEADMKEILHQRMWETESYKTHEDHSLLFEALENSMNRDHSEEFASFISLTPADLDMDEDMAPDEQAQLSDDKDIGSAHIPTVNLRQGWWKPFEEERPTTPKPAWSIRSSGVPVPTNDWASALASNYSPPPEDSLLAQTGDTAIFMDWFCKRRGITELKPQDLINFGLKRSENTILLQCMVSLTGGSKDNDSTLTDTRLKVIAVQSGHTCKSSVLYESKSFLCHLNHLPPKDKKNLTTAVNQWTRQLVIRQRVKDFQLGIESYQTQVNLIKPQWTATGFEYKHEYTVIESPRAVIFRDKYGVQMMMHFNEIHKFSDGTLLQIDEALVYRVKEFRINRLNPGLNTRFWTRKDVDRCNAFMFAIQRRLRTRRIFRNLESFFGGRVAVCSSLRSPKSKRTIESRAKRSSKIISLGHDSTLLASSHTVKSKTDIKNPTHCPCVGFNSLVHSLRALSALRRSGLRTASTAAKPCQGDSSEFYLITCRIPAVAAAGQKDVNSQLHAHSSKSLSMTAKKTYNTASATLMYAVMIEDSMGMRVLMSQPHKMAMFNNKDD</sequence>
<feature type="compositionally biased region" description="Basic and acidic residues" evidence="2">
    <location>
        <begin position="222"/>
        <end position="237"/>
    </location>
</feature>
<dbReference type="EMBL" id="BKCJ010008713">
    <property type="protein sequence ID" value="GEU83594.1"/>
    <property type="molecule type" value="Genomic_DNA"/>
</dbReference>
<name>A0A6L2NGB7_TANCI</name>
<proteinExistence type="predicted"/>
<feature type="compositionally biased region" description="Basic and acidic residues" evidence="2">
    <location>
        <begin position="446"/>
        <end position="463"/>
    </location>
</feature>
<keyword evidence="1" id="KW-0175">Coiled coil</keyword>
<evidence type="ECO:0000313" key="3">
    <source>
        <dbReference type="EMBL" id="GEU83594.1"/>
    </source>
</evidence>
<dbReference type="AlphaFoldDB" id="A0A6L2NGB7"/>
<evidence type="ECO:0000256" key="2">
    <source>
        <dbReference type="SAM" id="MobiDB-lite"/>
    </source>
</evidence>
<evidence type="ECO:0000256" key="1">
    <source>
        <dbReference type="SAM" id="Coils"/>
    </source>
</evidence>
<protein>
    <submittedName>
        <fullName evidence="3">Retrovirus-related Pol polyprotein from transposon TNT 1-94</fullName>
    </submittedName>
</protein>
<reference evidence="3" key="1">
    <citation type="journal article" date="2019" name="Sci. Rep.">
        <title>Draft genome of Tanacetum cinerariifolium, the natural source of mosquito coil.</title>
        <authorList>
            <person name="Yamashiro T."/>
            <person name="Shiraishi A."/>
            <person name="Satake H."/>
            <person name="Nakayama K."/>
        </authorList>
    </citation>
    <scope>NUCLEOTIDE SEQUENCE</scope>
</reference>
<accession>A0A6L2NGB7</accession>